<dbReference type="SUPFAM" id="SSF54427">
    <property type="entry name" value="NTF2-like"/>
    <property type="match status" value="1"/>
</dbReference>
<evidence type="ECO:0000259" key="1">
    <source>
        <dbReference type="Pfam" id="PF13474"/>
    </source>
</evidence>
<reference evidence="2 3" key="1">
    <citation type="submission" date="2016-10" db="EMBL/GenBank/DDBJ databases">
        <authorList>
            <person name="de Groot N.N."/>
        </authorList>
    </citation>
    <scope>NUCLEOTIDE SEQUENCE [LARGE SCALE GENOMIC DNA]</scope>
    <source>
        <strain evidence="2 3">DSM 23581</strain>
    </source>
</reference>
<dbReference type="Proteomes" id="UP000198820">
    <property type="component" value="Unassembled WGS sequence"/>
</dbReference>
<proteinExistence type="predicted"/>
<dbReference type="RefSeq" id="WP_093238566.1">
    <property type="nucleotide sequence ID" value="NZ_FNQF01000001.1"/>
</dbReference>
<feature type="domain" description="SnoaL-like" evidence="1">
    <location>
        <begin position="24"/>
        <end position="137"/>
    </location>
</feature>
<sequence>MKIKFLIFIFCFQISLFAQDKTEINKTLDQWHNAAANADEDIFFGLMINEAIFIGTDANENWQLKEFKKYALPHFKRGKAWTFIPQQRNIYFNKNGNTAWFDEVLNSEHMGLCRGSGTLVKENNQWKIAHYVLSILVPNENVKDVLKLKQSHDKDFTEKENK</sequence>
<dbReference type="STRING" id="908615.SAMN05421540_101351"/>
<evidence type="ECO:0000313" key="2">
    <source>
        <dbReference type="EMBL" id="SDZ80089.1"/>
    </source>
</evidence>
<dbReference type="Pfam" id="PF13474">
    <property type="entry name" value="SnoaL_3"/>
    <property type="match status" value="1"/>
</dbReference>
<protein>
    <submittedName>
        <fullName evidence="2">SnoaL-like domain-containing protein</fullName>
    </submittedName>
</protein>
<organism evidence="2 3">
    <name type="scientific">Psychroflexus halocasei</name>
    <dbReference type="NCBI Taxonomy" id="908615"/>
    <lineage>
        <taxon>Bacteria</taxon>
        <taxon>Pseudomonadati</taxon>
        <taxon>Bacteroidota</taxon>
        <taxon>Flavobacteriia</taxon>
        <taxon>Flavobacteriales</taxon>
        <taxon>Flavobacteriaceae</taxon>
        <taxon>Psychroflexus</taxon>
    </lineage>
</organism>
<dbReference type="EMBL" id="FNQF01000001">
    <property type="protein sequence ID" value="SDZ80089.1"/>
    <property type="molecule type" value="Genomic_DNA"/>
</dbReference>
<dbReference type="Gene3D" id="3.10.450.50">
    <property type="match status" value="1"/>
</dbReference>
<dbReference type="InterPro" id="IPR037401">
    <property type="entry name" value="SnoaL-like"/>
</dbReference>
<dbReference type="AlphaFoldDB" id="A0A1H3VZ60"/>
<dbReference type="InterPro" id="IPR032710">
    <property type="entry name" value="NTF2-like_dom_sf"/>
</dbReference>
<gene>
    <name evidence="2" type="ORF">SAMN05421540_101351</name>
</gene>
<evidence type="ECO:0000313" key="3">
    <source>
        <dbReference type="Proteomes" id="UP000198820"/>
    </source>
</evidence>
<keyword evidence="3" id="KW-1185">Reference proteome</keyword>
<accession>A0A1H3VZ60</accession>
<name>A0A1H3VZ60_9FLAO</name>